<dbReference type="GO" id="GO:0003700">
    <property type="term" value="F:DNA-binding transcription factor activity"/>
    <property type="evidence" value="ECO:0007669"/>
    <property type="project" value="InterPro"/>
</dbReference>
<evidence type="ECO:0000313" key="5">
    <source>
        <dbReference type="EMBL" id="MBE8716920.1"/>
    </source>
</evidence>
<dbReference type="RefSeq" id="WP_193908371.1">
    <property type="nucleotide sequence ID" value="NZ_PRDL01000001.1"/>
</dbReference>
<name>A0A928V185_9GAMM</name>
<dbReference type="Proteomes" id="UP000652567">
    <property type="component" value="Unassembled WGS sequence"/>
</dbReference>
<keyword evidence="3" id="KW-0804">Transcription</keyword>
<dbReference type="InterPro" id="IPR009057">
    <property type="entry name" value="Homeodomain-like_sf"/>
</dbReference>
<sequence length="280" mass="31997">MSRLVFPAKDSLPNPAFRLFRSKGFLLAQPHPRLSPWIQCFWLITADKLSGFSGFNLYADGGASLNIRFSYSALPEFRFVQHSQRWSLENTSTMDIMGIRFKPGGAWQLLGKQGNADPHSPDLPAAWHRLFAPDNKNYPMITSPQAHFQRRIAEVETQLLILAGQQQADTGLIQQTMPGFSRYEGSVENFCLDHGINRRAFERRYRTETGFSPRQLRELQRIALARHRLTITPTLPLTDLALDAGFFDQAHFTRQFQKITGQTPGQYQQRKLSQIYNPAT</sequence>
<dbReference type="InterPro" id="IPR018062">
    <property type="entry name" value="HTH_AraC-typ_CS"/>
</dbReference>
<dbReference type="SUPFAM" id="SSF46689">
    <property type="entry name" value="Homeodomain-like"/>
    <property type="match status" value="1"/>
</dbReference>
<dbReference type="PANTHER" id="PTHR46796">
    <property type="entry name" value="HTH-TYPE TRANSCRIPTIONAL ACTIVATOR RHAS-RELATED"/>
    <property type="match status" value="1"/>
</dbReference>
<dbReference type="GO" id="GO:0043565">
    <property type="term" value="F:sequence-specific DNA binding"/>
    <property type="evidence" value="ECO:0007669"/>
    <property type="project" value="InterPro"/>
</dbReference>
<evidence type="ECO:0000256" key="2">
    <source>
        <dbReference type="ARBA" id="ARBA00023125"/>
    </source>
</evidence>
<comment type="caution">
    <text evidence="5">The sequence shown here is derived from an EMBL/GenBank/DDBJ whole genome shotgun (WGS) entry which is preliminary data.</text>
</comment>
<dbReference type="EMBL" id="PRDL01000001">
    <property type="protein sequence ID" value="MBE8716920.1"/>
    <property type="molecule type" value="Genomic_DNA"/>
</dbReference>
<dbReference type="InterPro" id="IPR020449">
    <property type="entry name" value="Tscrpt_reg_AraC-type_HTH"/>
</dbReference>
<dbReference type="SMART" id="SM00342">
    <property type="entry name" value="HTH_ARAC"/>
    <property type="match status" value="1"/>
</dbReference>
<evidence type="ECO:0000256" key="3">
    <source>
        <dbReference type="ARBA" id="ARBA00023163"/>
    </source>
</evidence>
<dbReference type="InterPro" id="IPR050204">
    <property type="entry name" value="AraC_XylS_family_regulators"/>
</dbReference>
<accession>A0A928V185</accession>
<gene>
    <name evidence="5" type="ORF">C4F51_06915</name>
</gene>
<dbReference type="Pfam" id="PF12833">
    <property type="entry name" value="HTH_18"/>
    <property type="match status" value="1"/>
</dbReference>
<dbReference type="PROSITE" id="PS00041">
    <property type="entry name" value="HTH_ARAC_FAMILY_1"/>
    <property type="match status" value="1"/>
</dbReference>
<dbReference type="Pfam" id="PF20240">
    <property type="entry name" value="DUF6597"/>
    <property type="match status" value="1"/>
</dbReference>
<organism evidence="5 6">
    <name type="scientific">Cellvibrio polysaccharolyticus</name>
    <dbReference type="NCBI Taxonomy" id="2082724"/>
    <lineage>
        <taxon>Bacteria</taxon>
        <taxon>Pseudomonadati</taxon>
        <taxon>Pseudomonadota</taxon>
        <taxon>Gammaproteobacteria</taxon>
        <taxon>Cellvibrionales</taxon>
        <taxon>Cellvibrionaceae</taxon>
        <taxon>Cellvibrio</taxon>
    </lineage>
</organism>
<keyword evidence="6" id="KW-1185">Reference proteome</keyword>
<evidence type="ECO:0000256" key="1">
    <source>
        <dbReference type="ARBA" id="ARBA00023015"/>
    </source>
</evidence>
<dbReference type="InterPro" id="IPR018060">
    <property type="entry name" value="HTH_AraC"/>
</dbReference>
<evidence type="ECO:0000259" key="4">
    <source>
        <dbReference type="PROSITE" id="PS01124"/>
    </source>
</evidence>
<reference evidence="5" key="1">
    <citation type="submission" date="2018-07" db="EMBL/GenBank/DDBJ databases">
        <title>Genome assembly of strain Ka43.</title>
        <authorList>
            <person name="Kukolya J."/>
            <person name="Nagy I."/>
            <person name="Horvath B."/>
            <person name="Toth A."/>
        </authorList>
    </citation>
    <scope>NUCLEOTIDE SEQUENCE</scope>
    <source>
        <strain evidence="5">KB43</strain>
    </source>
</reference>
<keyword evidence="2" id="KW-0238">DNA-binding</keyword>
<evidence type="ECO:0000313" key="6">
    <source>
        <dbReference type="Proteomes" id="UP000652567"/>
    </source>
</evidence>
<feature type="domain" description="HTH araC/xylS-type" evidence="4">
    <location>
        <begin position="186"/>
        <end position="270"/>
    </location>
</feature>
<dbReference type="PROSITE" id="PS01124">
    <property type="entry name" value="HTH_ARAC_FAMILY_2"/>
    <property type="match status" value="1"/>
</dbReference>
<keyword evidence="1" id="KW-0805">Transcription regulation</keyword>
<dbReference type="InterPro" id="IPR046532">
    <property type="entry name" value="DUF6597"/>
</dbReference>
<dbReference type="Gene3D" id="1.10.10.60">
    <property type="entry name" value="Homeodomain-like"/>
    <property type="match status" value="1"/>
</dbReference>
<dbReference type="PRINTS" id="PR00032">
    <property type="entry name" value="HTHARAC"/>
</dbReference>
<protein>
    <submittedName>
        <fullName evidence="5">AraC family transcriptional regulator</fullName>
    </submittedName>
</protein>
<proteinExistence type="predicted"/>
<dbReference type="AlphaFoldDB" id="A0A928V185"/>